<protein>
    <recommendedName>
        <fullName evidence="6">TROVE domain-containing protein</fullName>
    </recommendedName>
</protein>
<feature type="domain" description="DUF2828" evidence="2">
    <location>
        <begin position="161"/>
        <end position="342"/>
    </location>
</feature>
<dbReference type="CDD" id="cd00198">
    <property type="entry name" value="vWFA"/>
    <property type="match status" value="1"/>
</dbReference>
<dbReference type="Gene3D" id="3.40.50.410">
    <property type="entry name" value="von Willebrand factor, type A domain"/>
    <property type="match status" value="1"/>
</dbReference>
<dbReference type="InterPro" id="IPR058580">
    <property type="entry name" value="DUF2828"/>
</dbReference>
<feature type="domain" description="DUF7788" evidence="3">
    <location>
        <begin position="348"/>
        <end position="523"/>
    </location>
</feature>
<sequence length="572" mass="61637">MSELTSTPACLTRDEDSFEVLDYRSDVIDAIDTAAASAPTAFTENGMPCHASNQAALGSASLALANEAVRNAPAERIEELAEALFDEGGAEALAVMAAHVRDVRGGRGEREVVIPMLHVLARRATAAAKAVLSLLADEYGCWGDLPRYAEAITELEEASVQAYADQLRADEAVQASASKPHISLAAKWAPREAKSKAGFAIALCRKLCGDARPTSRKAYRKRLANLTAILDVPETKMCSGRWSEIEPAATPARCALKNRAGFANVTLKGPDRGKRRSELSDRIACAEHFEEAAKKRKLKGGVLHPHELVREMMNKNGATQEQEMLEAQFDALVKETVGKGTLGKIVPLVDVSGSMSGTPMEAAIALGLLVATASDTTFRDRVMTFSEHPTWVKLDEKASAGDRARTIARAPWGLNTNFELAMRLIVDALTSAKVPPEDAEGITLLVLSDMQFDEARGRGKSKWETSLTMIDRMFQESGYTRPHIVFWNLRSTGTAPVKADVPGVTSLAGFSATYLRLFLDGGVDALRKLTPLAVLEASLGAERYDSIRAAVAKAQAGGEGDEEEKGQEVEKR</sequence>
<dbReference type="InterPro" id="IPR056690">
    <property type="entry name" value="DUF7788"/>
</dbReference>
<reference evidence="4" key="1">
    <citation type="submission" date="2020-10" db="EMBL/GenBank/DDBJ databases">
        <title>Unveiling of a novel bifunctional photoreceptor, Dualchrome1, isolated from a cosmopolitan green alga.</title>
        <authorList>
            <person name="Suzuki S."/>
            <person name="Kawachi M."/>
        </authorList>
    </citation>
    <scope>NUCLEOTIDE SEQUENCE</scope>
    <source>
        <strain evidence="4">NIES 2893</strain>
    </source>
</reference>
<dbReference type="EMBL" id="BNJQ01000010">
    <property type="protein sequence ID" value="GHP05373.1"/>
    <property type="molecule type" value="Genomic_DNA"/>
</dbReference>
<evidence type="ECO:0000313" key="4">
    <source>
        <dbReference type="EMBL" id="GHP05373.1"/>
    </source>
</evidence>
<evidence type="ECO:0000313" key="5">
    <source>
        <dbReference type="Proteomes" id="UP000660262"/>
    </source>
</evidence>
<feature type="region of interest" description="Disordered" evidence="1">
    <location>
        <begin position="553"/>
        <end position="572"/>
    </location>
</feature>
<dbReference type="Proteomes" id="UP000660262">
    <property type="component" value="Unassembled WGS sequence"/>
</dbReference>
<dbReference type="InterPro" id="IPR011205">
    <property type="entry name" value="UCP015417_vWA"/>
</dbReference>
<evidence type="ECO:0000256" key="1">
    <source>
        <dbReference type="SAM" id="MobiDB-lite"/>
    </source>
</evidence>
<dbReference type="SUPFAM" id="SSF53300">
    <property type="entry name" value="vWA-like"/>
    <property type="match status" value="1"/>
</dbReference>
<dbReference type="InterPro" id="IPR036465">
    <property type="entry name" value="vWFA_dom_sf"/>
</dbReference>
<accession>A0A830HFU4</accession>
<evidence type="ECO:0000259" key="2">
    <source>
        <dbReference type="Pfam" id="PF11443"/>
    </source>
</evidence>
<comment type="caution">
    <text evidence="4">The sequence shown here is derived from an EMBL/GenBank/DDBJ whole genome shotgun (WGS) entry which is preliminary data.</text>
</comment>
<keyword evidence="5" id="KW-1185">Reference proteome</keyword>
<name>A0A830HFU4_9CHLO</name>
<proteinExistence type="predicted"/>
<dbReference type="Pfam" id="PF11443">
    <property type="entry name" value="DUF2828"/>
    <property type="match status" value="1"/>
</dbReference>
<evidence type="ECO:0008006" key="6">
    <source>
        <dbReference type="Google" id="ProtNLM"/>
    </source>
</evidence>
<evidence type="ECO:0000259" key="3">
    <source>
        <dbReference type="Pfam" id="PF25043"/>
    </source>
</evidence>
<dbReference type="AlphaFoldDB" id="A0A830HFU4"/>
<dbReference type="PANTHER" id="PTHR31373">
    <property type="entry name" value="OS06G0652100 PROTEIN"/>
    <property type="match status" value="1"/>
</dbReference>
<organism evidence="4 5">
    <name type="scientific">Pycnococcus provasolii</name>
    <dbReference type="NCBI Taxonomy" id="41880"/>
    <lineage>
        <taxon>Eukaryota</taxon>
        <taxon>Viridiplantae</taxon>
        <taxon>Chlorophyta</taxon>
        <taxon>Pseudoscourfieldiophyceae</taxon>
        <taxon>Pseudoscourfieldiales</taxon>
        <taxon>Pycnococcaceae</taxon>
        <taxon>Pycnococcus</taxon>
    </lineage>
</organism>
<dbReference type="Pfam" id="PF25043">
    <property type="entry name" value="DUF7788"/>
    <property type="match status" value="1"/>
</dbReference>
<dbReference type="PANTHER" id="PTHR31373:SF27">
    <property type="entry name" value="TROVE DOMAIN-CONTAINING PROTEIN"/>
    <property type="match status" value="1"/>
</dbReference>
<gene>
    <name evidence="4" type="ORF">PPROV_000412400</name>
</gene>
<dbReference type="OrthoDB" id="510705at2759"/>